<comment type="subcellular location">
    <subcellularLocation>
        <location evidence="1">Cell outer membrane</location>
        <topology evidence="1">Lipid-anchor</topology>
    </subcellularLocation>
</comment>
<evidence type="ECO:0000313" key="9">
    <source>
        <dbReference type="Proteomes" id="UP000078358"/>
    </source>
</evidence>
<evidence type="ECO:0000256" key="7">
    <source>
        <dbReference type="PIRSR" id="PIRSR002854-1"/>
    </source>
</evidence>
<keyword evidence="4" id="KW-0564">Palmitate</keyword>
<dbReference type="PANTHER" id="PTHR30429:SF1">
    <property type="entry name" value="D-METHIONINE-BINDING LIPOPROTEIN METQ-RELATED"/>
    <property type="match status" value="1"/>
</dbReference>
<dbReference type="RefSeq" id="WP_064318926.1">
    <property type="nucleotide sequence ID" value="NZ_JACI01000002.1"/>
</dbReference>
<dbReference type="EMBL" id="JACI01000002">
    <property type="protein sequence ID" value="OAQ14630.1"/>
    <property type="molecule type" value="Genomic_DNA"/>
</dbReference>
<dbReference type="NCBIfam" id="TIGR00363">
    <property type="entry name" value="MetQ/NlpA family lipoprotein"/>
    <property type="match status" value="1"/>
</dbReference>
<accession>A0A179CYB7</accession>
<evidence type="ECO:0000256" key="1">
    <source>
        <dbReference type="ARBA" id="ARBA00004459"/>
    </source>
</evidence>
<evidence type="ECO:0000313" key="8">
    <source>
        <dbReference type="EMBL" id="OAQ14630.1"/>
    </source>
</evidence>
<dbReference type="CDD" id="cd13598">
    <property type="entry name" value="PBP2_lipoprotein_IlpA_like"/>
    <property type="match status" value="1"/>
</dbReference>
<organism evidence="8 9">
    <name type="scientific">Bibersteinia trehalosi Y31</name>
    <dbReference type="NCBI Taxonomy" id="1261658"/>
    <lineage>
        <taxon>Bacteria</taxon>
        <taxon>Pseudomonadati</taxon>
        <taxon>Pseudomonadota</taxon>
        <taxon>Gammaproteobacteria</taxon>
        <taxon>Pasteurellales</taxon>
        <taxon>Pasteurellaceae</taxon>
        <taxon>Bibersteinia</taxon>
    </lineage>
</organism>
<keyword evidence="5 6" id="KW-0449">Lipoprotein</keyword>
<dbReference type="SUPFAM" id="SSF53850">
    <property type="entry name" value="Periplasmic binding protein-like II"/>
    <property type="match status" value="1"/>
</dbReference>
<reference evidence="8 9" key="1">
    <citation type="submission" date="2014-01" db="EMBL/GenBank/DDBJ databases">
        <authorList>
            <person name="Zuccon D."/>
        </authorList>
    </citation>
    <scope>NUCLEOTIDE SEQUENCE [LARGE SCALE GENOMIC DNA]</scope>
    <source>
        <strain evidence="8 9">Y31</strain>
    </source>
</reference>
<dbReference type="Proteomes" id="UP000078358">
    <property type="component" value="Unassembled WGS sequence"/>
</dbReference>
<dbReference type="InterPro" id="IPR004872">
    <property type="entry name" value="Lipoprotein_NlpA"/>
</dbReference>
<protein>
    <recommendedName>
        <fullName evidence="6">Lipoprotein</fullName>
    </recommendedName>
</protein>
<comment type="caution">
    <text evidence="8">The sequence shown here is derived from an EMBL/GenBank/DDBJ whole genome shotgun (WGS) entry which is preliminary data.</text>
</comment>
<evidence type="ECO:0000256" key="4">
    <source>
        <dbReference type="ARBA" id="ARBA00023139"/>
    </source>
</evidence>
<evidence type="ECO:0000256" key="5">
    <source>
        <dbReference type="ARBA" id="ARBA00023288"/>
    </source>
</evidence>
<proteinExistence type="inferred from homology"/>
<evidence type="ECO:0000256" key="6">
    <source>
        <dbReference type="PIRNR" id="PIRNR002854"/>
    </source>
</evidence>
<dbReference type="GO" id="GO:0009279">
    <property type="term" value="C:cell outer membrane"/>
    <property type="evidence" value="ECO:0007669"/>
    <property type="project" value="UniProtKB-SubCell"/>
</dbReference>
<gene>
    <name evidence="8" type="ORF">F480_09875</name>
</gene>
<sequence length="272" mass="30112">MNFKKILSIALLSALALTGCKDEQKTNATQQDVRKLVVGVMQGPEAQVNEVAARIAKEKYNLEVKLVEFNEYTQPNIALNAGDLDINAFQSGPFLEREMQERGYKFVIQGNTFVFPIAAYSKKIQNIATLPENAKIAISNELSTVGRSLLLLQANGIIKLKDPTNLYSTELDIVENPKNVSITQIDTALLTRALDDVDLAIINNNYAGQAGLNPEKDGIIVEAKDSPYVNLIVSREDNKDNPLIQDYVKAFQTDEVYQEALKHFPGGIVKGW</sequence>
<dbReference type="PIRSF" id="PIRSF002854">
    <property type="entry name" value="MetQ"/>
    <property type="match status" value="1"/>
</dbReference>
<keyword evidence="2" id="KW-0732">Signal</keyword>
<feature type="lipid moiety-binding region" description="S-diacylglycerol cysteine" evidence="7">
    <location>
        <position position="20"/>
    </location>
</feature>
<name>A0A179CYB7_BIBTR</name>
<dbReference type="PATRIC" id="fig|1261658.3.peg.1974"/>
<evidence type="ECO:0000256" key="2">
    <source>
        <dbReference type="ARBA" id="ARBA00022729"/>
    </source>
</evidence>
<dbReference type="PROSITE" id="PS51257">
    <property type="entry name" value="PROKAR_LIPOPROTEIN"/>
    <property type="match status" value="1"/>
</dbReference>
<dbReference type="Gene3D" id="3.40.190.10">
    <property type="entry name" value="Periplasmic binding protein-like II"/>
    <property type="match status" value="2"/>
</dbReference>
<evidence type="ECO:0000256" key="3">
    <source>
        <dbReference type="ARBA" id="ARBA00023136"/>
    </source>
</evidence>
<dbReference type="AlphaFoldDB" id="A0A179CYB7"/>
<dbReference type="PANTHER" id="PTHR30429">
    <property type="entry name" value="D-METHIONINE-BINDING LIPOPROTEIN METQ"/>
    <property type="match status" value="1"/>
</dbReference>
<dbReference type="Pfam" id="PF03180">
    <property type="entry name" value="Lipoprotein_9"/>
    <property type="match status" value="1"/>
</dbReference>
<comment type="similarity">
    <text evidence="6">Belongs to the nlpA lipoprotein family.</text>
</comment>
<keyword evidence="3" id="KW-0472">Membrane</keyword>